<dbReference type="HAMAP" id="MF_00073">
    <property type="entry name" value="NusB"/>
    <property type="match status" value="1"/>
</dbReference>
<dbReference type="GO" id="GO:0003723">
    <property type="term" value="F:RNA binding"/>
    <property type="evidence" value="ECO:0007669"/>
    <property type="project" value="UniProtKB-UniRule"/>
</dbReference>
<evidence type="ECO:0000256" key="2">
    <source>
        <dbReference type="ARBA" id="ARBA00022814"/>
    </source>
</evidence>
<evidence type="ECO:0000256" key="4">
    <source>
        <dbReference type="ARBA" id="ARBA00023015"/>
    </source>
</evidence>
<comment type="similarity">
    <text evidence="1 6">Belongs to the NusB family.</text>
</comment>
<evidence type="ECO:0000256" key="1">
    <source>
        <dbReference type="ARBA" id="ARBA00005952"/>
    </source>
</evidence>
<dbReference type="GO" id="GO:0005829">
    <property type="term" value="C:cytosol"/>
    <property type="evidence" value="ECO:0007669"/>
    <property type="project" value="TreeGrafter"/>
</dbReference>
<dbReference type="SUPFAM" id="SSF48013">
    <property type="entry name" value="NusB-like"/>
    <property type="match status" value="1"/>
</dbReference>
<dbReference type="PANTHER" id="PTHR11078">
    <property type="entry name" value="N UTILIZATION SUBSTANCE PROTEIN B-RELATED"/>
    <property type="match status" value="1"/>
</dbReference>
<evidence type="ECO:0000313" key="8">
    <source>
        <dbReference type="EMBL" id="BDR58144.1"/>
    </source>
</evidence>
<evidence type="ECO:0000256" key="6">
    <source>
        <dbReference type="HAMAP-Rule" id="MF_00073"/>
    </source>
</evidence>
<dbReference type="RefSeq" id="WP_317636062.1">
    <property type="nucleotide sequence ID" value="NZ_AP026802.1"/>
</dbReference>
<dbReference type="Proteomes" id="UP001321861">
    <property type="component" value="Chromosome"/>
</dbReference>
<dbReference type="GO" id="GO:0031564">
    <property type="term" value="P:transcription antitermination"/>
    <property type="evidence" value="ECO:0007669"/>
    <property type="project" value="UniProtKB-KW"/>
</dbReference>
<dbReference type="PANTHER" id="PTHR11078:SF3">
    <property type="entry name" value="ANTITERMINATION NUSB DOMAIN-CONTAINING PROTEIN"/>
    <property type="match status" value="1"/>
</dbReference>
<dbReference type="EMBL" id="AP026802">
    <property type="protein sequence ID" value="BDR58144.1"/>
    <property type="molecule type" value="Genomic_DNA"/>
</dbReference>
<keyword evidence="4 6" id="KW-0805">Transcription regulation</keyword>
<feature type="domain" description="NusB/RsmB/TIM44" evidence="7">
    <location>
        <begin position="5"/>
        <end position="134"/>
    </location>
</feature>
<dbReference type="KEGG" id="xap:XA3_05850"/>
<evidence type="ECO:0000256" key="3">
    <source>
        <dbReference type="ARBA" id="ARBA00022884"/>
    </source>
</evidence>
<dbReference type="NCBIfam" id="TIGR01951">
    <property type="entry name" value="nusB"/>
    <property type="match status" value="1"/>
</dbReference>
<dbReference type="InterPro" id="IPR035926">
    <property type="entry name" value="NusB-like_sf"/>
</dbReference>
<keyword evidence="2 6" id="KW-0889">Transcription antitermination</keyword>
<proteinExistence type="inferred from homology"/>
<evidence type="ECO:0000259" key="7">
    <source>
        <dbReference type="Pfam" id="PF01029"/>
    </source>
</evidence>
<sequence>MKRRKQRDLLVKAVFAHFFQTDLSVNEIFDSLLENFAEEPLTQGERENYLDPLIDQLVTDESLYQELIQNHLKKTWKLERIARLDLAILEVAVSEIKNLAEVPFDVTVNEAVDLAKLYSTEKSPSFVNGILVQIFDEVNQDDSDNS</sequence>
<dbReference type="Pfam" id="PF01029">
    <property type="entry name" value="NusB"/>
    <property type="match status" value="1"/>
</dbReference>
<name>A0AAU9DQI4_9LACO</name>
<protein>
    <recommendedName>
        <fullName evidence="6">Transcription antitermination protein NusB</fullName>
    </recommendedName>
    <alternativeName>
        <fullName evidence="6">Antitermination factor NusB</fullName>
    </alternativeName>
</protein>
<dbReference type="Gene3D" id="1.10.940.10">
    <property type="entry name" value="NusB-like"/>
    <property type="match status" value="1"/>
</dbReference>
<keyword evidence="3 6" id="KW-0694">RNA-binding</keyword>
<dbReference type="GO" id="GO:0006353">
    <property type="term" value="P:DNA-templated transcription termination"/>
    <property type="evidence" value="ECO:0007669"/>
    <property type="project" value="UniProtKB-UniRule"/>
</dbReference>
<dbReference type="InterPro" id="IPR011605">
    <property type="entry name" value="NusB_fam"/>
</dbReference>
<evidence type="ECO:0000256" key="5">
    <source>
        <dbReference type="ARBA" id="ARBA00023163"/>
    </source>
</evidence>
<organism evidence="8 9">
    <name type="scientific">Xylocopilactobacillus apicola</name>
    <dbReference type="NCBI Taxonomy" id="2932184"/>
    <lineage>
        <taxon>Bacteria</taxon>
        <taxon>Bacillati</taxon>
        <taxon>Bacillota</taxon>
        <taxon>Bacilli</taxon>
        <taxon>Lactobacillales</taxon>
        <taxon>Lactobacillaceae</taxon>
        <taxon>Xylocopilactobacillus</taxon>
    </lineage>
</organism>
<dbReference type="AlphaFoldDB" id="A0AAU9DQI4"/>
<gene>
    <name evidence="6 8" type="primary">nusB</name>
    <name evidence="8" type="ORF">XA3_05850</name>
</gene>
<keyword evidence="9" id="KW-1185">Reference proteome</keyword>
<keyword evidence="5 6" id="KW-0804">Transcription</keyword>
<evidence type="ECO:0000313" key="9">
    <source>
        <dbReference type="Proteomes" id="UP001321861"/>
    </source>
</evidence>
<reference evidence="8 9" key="1">
    <citation type="journal article" date="2023" name="Microbiol. Spectr.">
        <title>Symbiosis of Carpenter Bees with Uncharacterized Lactic Acid Bacteria Showing NAD Auxotrophy.</title>
        <authorList>
            <person name="Kawasaki S."/>
            <person name="Ozawa K."/>
            <person name="Mori T."/>
            <person name="Yamamoto A."/>
            <person name="Ito M."/>
            <person name="Ohkuma M."/>
            <person name="Sakamoto M."/>
            <person name="Matsutani M."/>
        </authorList>
    </citation>
    <scope>NUCLEOTIDE SEQUENCE [LARGE SCALE GENOMIC DNA]</scope>
    <source>
        <strain evidence="8 9">XA3</strain>
    </source>
</reference>
<comment type="function">
    <text evidence="6">Involved in transcription antitermination. Required for transcription of ribosomal RNA (rRNA) genes. Binds specifically to the boxA antiterminator sequence of the ribosomal RNA (rrn) operons.</text>
</comment>
<dbReference type="InterPro" id="IPR006027">
    <property type="entry name" value="NusB_RsmB_TIM44"/>
</dbReference>
<accession>A0AAU9DQI4</accession>